<name>N8VN45_9GAMM</name>
<dbReference type="RefSeq" id="WP_004787893.1">
    <property type="nucleotide sequence ID" value="NZ_KB849413.1"/>
</dbReference>
<gene>
    <name evidence="2" type="ORF">F969_00037</name>
</gene>
<dbReference type="AlphaFoldDB" id="N8VN45"/>
<evidence type="ECO:0000313" key="2">
    <source>
        <dbReference type="EMBL" id="ENV00951.1"/>
    </source>
</evidence>
<comment type="caution">
    <text evidence="2">The sequence shown here is derived from an EMBL/GenBank/DDBJ whole genome shotgun (WGS) entry which is preliminary data.</text>
</comment>
<protein>
    <submittedName>
        <fullName evidence="2">Uncharacterized protein</fullName>
    </submittedName>
</protein>
<dbReference type="NCBIfam" id="NF041373">
    <property type="entry name" value="HGG_STG"/>
    <property type="match status" value="1"/>
</dbReference>
<sequence length="234" mass="26547">MKKCGAKTRNGQKCQYAAGHGTDHPGTGKCRLHGGASKGAPKGNKNAQKHGIYSRLFTSEEMDAAKEMQGSLENELAIARLQLFRLLQEQQKAGDTPWLDKVEEKTIVQSDEEKEKDKKKKDFIKMMVRSAKQAGEEYDPDGDEEHLFIEGDPEKESEIFERKRTFQRRDFQGEFVRLTSLIARLEQQILQSKKTKAEIKIIEVTGNKSDDADDKLTDTELDQEIQKLIGGFEI</sequence>
<organism evidence="2 3">
    <name type="scientific">Acinetobacter variabilis</name>
    <dbReference type="NCBI Taxonomy" id="70346"/>
    <lineage>
        <taxon>Bacteria</taxon>
        <taxon>Pseudomonadati</taxon>
        <taxon>Pseudomonadota</taxon>
        <taxon>Gammaproteobacteria</taxon>
        <taxon>Moraxellales</taxon>
        <taxon>Moraxellaceae</taxon>
        <taxon>Acinetobacter</taxon>
    </lineage>
</organism>
<dbReference type="Proteomes" id="UP000013070">
    <property type="component" value="Unassembled WGS sequence"/>
</dbReference>
<dbReference type="PATRIC" id="fig|1217710.3.peg.33"/>
<dbReference type="InterPro" id="IPR047675">
    <property type="entry name" value="Putative_zinc-bd"/>
</dbReference>
<dbReference type="EMBL" id="APPE01000006">
    <property type="protein sequence ID" value="ENV00951.1"/>
    <property type="molecule type" value="Genomic_DNA"/>
</dbReference>
<proteinExistence type="predicted"/>
<dbReference type="HOGENOM" id="CLU_1182960_0_0_6"/>
<feature type="region of interest" description="Disordered" evidence="1">
    <location>
        <begin position="1"/>
        <end position="49"/>
    </location>
</feature>
<evidence type="ECO:0000313" key="3">
    <source>
        <dbReference type="Proteomes" id="UP000013070"/>
    </source>
</evidence>
<dbReference type="eggNOG" id="ENOG5032JRX">
    <property type="taxonomic scope" value="Bacteria"/>
</dbReference>
<evidence type="ECO:0000256" key="1">
    <source>
        <dbReference type="SAM" id="MobiDB-lite"/>
    </source>
</evidence>
<reference evidence="2 3" key="1">
    <citation type="submission" date="2013-02" db="EMBL/GenBank/DDBJ databases">
        <title>The Genome Sequence of Acinetobacter sp. NIPH 899.</title>
        <authorList>
            <consortium name="The Broad Institute Genome Sequencing Platform"/>
            <consortium name="The Broad Institute Genome Sequencing Center for Infectious Disease"/>
            <person name="Cerqueira G."/>
            <person name="Feldgarden M."/>
            <person name="Courvalin P."/>
            <person name="Perichon B."/>
            <person name="Grillot-Courvalin C."/>
            <person name="Clermont D."/>
            <person name="Rocha E."/>
            <person name="Yoon E.-J."/>
            <person name="Nemec A."/>
            <person name="Walker B."/>
            <person name="Young S.K."/>
            <person name="Zeng Q."/>
            <person name="Gargeya S."/>
            <person name="Fitzgerald M."/>
            <person name="Haas B."/>
            <person name="Abouelleil A."/>
            <person name="Alvarado L."/>
            <person name="Arachchi H.M."/>
            <person name="Berlin A.M."/>
            <person name="Chapman S.B."/>
            <person name="Dewar J."/>
            <person name="Goldberg J."/>
            <person name="Griggs A."/>
            <person name="Gujja S."/>
            <person name="Hansen M."/>
            <person name="Howarth C."/>
            <person name="Imamovic A."/>
            <person name="Larimer J."/>
            <person name="McCowan C."/>
            <person name="Murphy C."/>
            <person name="Neiman D."/>
            <person name="Pearson M."/>
            <person name="Priest M."/>
            <person name="Roberts A."/>
            <person name="Saif S."/>
            <person name="Shea T."/>
            <person name="Sisk P."/>
            <person name="Sykes S."/>
            <person name="Wortman J."/>
            <person name="Nusbaum C."/>
            <person name="Birren B."/>
        </authorList>
    </citation>
    <scope>NUCLEOTIDE SEQUENCE [LARGE SCALE GENOMIC DNA]</scope>
    <source>
        <strain evidence="2 3">NIPH 899</strain>
    </source>
</reference>
<keyword evidence="3" id="KW-1185">Reference proteome</keyword>
<accession>N8VN45</accession>